<dbReference type="InterPro" id="IPR036852">
    <property type="entry name" value="Peptidase_S8/S53_dom_sf"/>
</dbReference>
<protein>
    <submittedName>
        <fullName evidence="9">S8 family serine peptidase</fullName>
    </submittedName>
</protein>
<feature type="chain" id="PRO_5046072368" evidence="7">
    <location>
        <begin position="27"/>
        <end position="1210"/>
    </location>
</feature>
<evidence type="ECO:0000256" key="4">
    <source>
        <dbReference type="ARBA" id="ARBA00022825"/>
    </source>
</evidence>
<dbReference type="PROSITE" id="PS51892">
    <property type="entry name" value="SUBTILASE"/>
    <property type="match status" value="1"/>
</dbReference>
<sequence length="1210" mass="127706">MSSPLMRRRLLAVVAAAGLLSGAAVAVQAPATAAAPGTPTKTVTTDTHTITLITGDVVTVRGSDGGAETVDVERPDGAPGGVRLQRSGDDLFVLPDEVLPLLSADRLDRRLFNVTDLLEMGYDDARTGVVPVISTAPAGAARTVAPAVPRGAKLVRDLRTVGAAALTVDKSQTRPFWTALGEKPGKLWLDGKVTATLKDSVPQIGAPEAWAAGYDGSGVTVAVLDTGIDATHPDLVGQIDDKVSFVPDQDTSDVNGHGTHVASTIVGTGAASSGLDKGVAPGADLIVGKVLDNSGSGLDSWVLAGMQWAAESGADIVSMSLSDPTLSDGTDPMAVAVDTLSARYGTLFVIASGNSGPESIGTPSSAAGALTVGAVDKQDRLAYFSSTGPLIRSGALKPDITAPGVDINAARSQQMTSGSGLYRSISGTSMATPHVSGAAAILAQRHPGWTGPQLKEALMSSAKALPDYTPYEVGTGRVDVAAAVNGQVRATGSVFFGNFDWPHEPTDEPVTKQVTFTNTGTGDVTLNLAATGPFELGGTSVTVPAGGTATVGVSGDPTKPGVGRYTGYLVGTDAATGAAVTRTSLGLIKEDERYDLTVKLVGRDGKPATSNVVIKQAGEYYPYIYTITGEQTLRMPPGTYTVESFLEVKGERADSLGYAILVDPETVLDGKAATVALDASKARLLETTTPQRTEDRQRRVDYTVTYPGGDSFRDAYLIPVRYDDVYVSPTEQVEDVQFTMVNRWRKGEPMLSLGALGLPPLDTTVQPGSTLAAGRDVLPLVHAGTGTPGEYPDAEGKAVVVTRSDAISAVDRTAAAVAAGAKLLLVVNDGAGILNEVVGSSPIPVATVHRDAGARLIELARSGRRHIATNQVPYATYLYDLTRTYTGKVPNRPLAYHPRATDLTRIDAHYYNPTEPVEGSGGRYDVTFLPGLGFPEREWHPSTRTEWVTPGQVWSEAHAQGTWTVSTNRNTYAKGATRLDWFAPAIRPAFSRTFAVQNSRYQDYMTINVQAWTPSGDTLEYGGNLEWGSVPTNLKLYQGGTLLHENKLSSSLQWKEVPSGTLPYHLVLDASRPAEQWRLSTRTHTEWDFVSSSNDSDRFEPMALLQMEYRLGTDTHGDIPAGSTQKIRVKPIQQAGGGPDTGTVTSVSLDVSYDDGATWQKAALRKDGGWWTSTLRLPRQPGGFLSVRASGATDAGFSINQEIIRAYGLR</sequence>
<comment type="caution">
    <text evidence="9">The sequence shown here is derived from an EMBL/GenBank/DDBJ whole genome shotgun (WGS) entry which is preliminary data.</text>
</comment>
<feature type="active site" description="Charge relay system" evidence="5">
    <location>
        <position position="225"/>
    </location>
</feature>
<keyword evidence="4 5" id="KW-0720">Serine protease</keyword>
<dbReference type="InterPro" id="IPR022398">
    <property type="entry name" value="Peptidase_S8_His-AS"/>
</dbReference>
<dbReference type="SUPFAM" id="SSF52025">
    <property type="entry name" value="PA domain"/>
    <property type="match status" value="1"/>
</dbReference>
<keyword evidence="10" id="KW-1185">Reference proteome</keyword>
<dbReference type="InterPro" id="IPR051048">
    <property type="entry name" value="Peptidase_S8/S53_subtilisin"/>
</dbReference>
<evidence type="ECO:0000256" key="2">
    <source>
        <dbReference type="ARBA" id="ARBA00022670"/>
    </source>
</evidence>
<evidence type="ECO:0000313" key="10">
    <source>
        <dbReference type="Proteomes" id="UP001519863"/>
    </source>
</evidence>
<keyword evidence="7" id="KW-0732">Signal</keyword>
<reference evidence="9 10" key="1">
    <citation type="journal article" date="2013" name="Antonie Van Leeuwenhoek">
        <title>Actinoplanes hulinensis sp. nov., a novel actinomycete isolated from soybean root (Glycine max (L.) Merr).</title>
        <authorList>
            <person name="Shen Y."/>
            <person name="Liu C."/>
            <person name="Wang X."/>
            <person name="Zhao J."/>
            <person name="Jia F."/>
            <person name="Zhang Y."/>
            <person name="Wang L."/>
            <person name="Yang D."/>
            <person name="Xiang W."/>
        </authorList>
    </citation>
    <scope>NUCLEOTIDE SEQUENCE [LARGE SCALE GENOMIC DNA]</scope>
    <source>
        <strain evidence="9 10">NEAU-M9</strain>
    </source>
</reference>
<dbReference type="PIRSF" id="PIRSF037852">
    <property type="entry name" value="Subtilisin_rel_SAV5721"/>
    <property type="match status" value="1"/>
</dbReference>
<dbReference type="Gene3D" id="2.60.40.10">
    <property type="entry name" value="Immunoglobulins"/>
    <property type="match status" value="1"/>
</dbReference>
<dbReference type="PROSITE" id="PS51318">
    <property type="entry name" value="TAT"/>
    <property type="match status" value="1"/>
</dbReference>
<name>A0ABS7BCZ5_9ACTN</name>
<proteinExistence type="inferred from homology"/>
<dbReference type="PROSITE" id="PS00137">
    <property type="entry name" value="SUBTILASE_HIS"/>
    <property type="match status" value="1"/>
</dbReference>
<feature type="active site" description="Charge relay system" evidence="5">
    <location>
        <position position="429"/>
    </location>
</feature>
<feature type="signal peptide" evidence="7">
    <location>
        <begin position="1"/>
        <end position="26"/>
    </location>
</feature>
<feature type="active site" description="Charge relay system" evidence="5">
    <location>
        <position position="257"/>
    </location>
</feature>
<dbReference type="InterPro" id="IPR023827">
    <property type="entry name" value="Peptidase_S8_Asp-AS"/>
</dbReference>
<dbReference type="InterPro" id="IPR015500">
    <property type="entry name" value="Peptidase_S8_subtilisin-rel"/>
</dbReference>
<dbReference type="EMBL" id="JAHXZI010000022">
    <property type="protein sequence ID" value="MBW6438777.1"/>
    <property type="molecule type" value="Genomic_DNA"/>
</dbReference>
<dbReference type="RefSeq" id="WP_220147973.1">
    <property type="nucleotide sequence ID" value="NZ_JAHXZI010000022.1"/>
</dbReference>
<dbReference type="Proteomes" id="UP001519863">
    <property type="component" value="Unassembled WGS sequence"/>
</dbReference>
<keyword evidence="3 5" id="KW-0378">Hydrolase</keyword>
<dbReference type="InterPro" id="IPR023828">
    <property type="entry name" value="Peptidase_S8_Ser-AS"/>
</dbReference>
<comment type="similarity">
    <text evidence="1 5 6">Belongs to the peptidase S8 family.</text>
</comment>
<dbReference type="Gene3D" id="3.50.30.30">
    <property type="match status" value="1"/>
</dbReference>
<evidence type="ECO:0000256" key="3">
    <source>
        <dbReference type="ARBA" id="ARBA00022801"/>
    </source>
</evidence>
<evidence type="ECO:0000256" key="5">
    <source>
        <dbReference type="PROSITE-ProRule" id="PRU01240"/>
    </source>
</evidence>
<keyword evidence="2 5" id="KW-0645">Protease</keyword>
<evidence type="ECO:0000256" key="7">
    <source>
        <dbReference type="SAM" id="SignalP"/>
    </source>
</evidence>
<evidence type="ECO:0000259" key="8">
    <source>
        <dbReference type="Pfam" id="PF00082"/>
    </source>
</evidence>
<dbReference type="InterPro" id="IPR017296">
    <property type="entry name" value="Peptidase_S8A_SAM-P45"/>
</dbReference>
<dbReference type="InterPro" id="IPR013783">
    <property type="entry name" value="Ig-like_fold"/>
</dbReference>
<dbReference type="PROSITE" id="PS00136">
    <property type="entry name" value="SUBTILASE_ASP"/>
    <property type="match status" value="1"/>
</dbReference>
<dbReference type="Gene3D" id="3.40.50.200">
    <property type="entry name" value="Peptidase S8/S53 domain"/>
    <property type="match status" value="1"/>
</dbReference>
<dbReference type="InterPro" id="IPR046450">
    <property type="entry name" value="PA_dom_sf"/>
</dbReference>
<feature type="domain" description="Peptidase S8/S53" evidence="8">
    <location>
        <begin position="216"/>
        <end position="470"/>
    </location>
</feature>
<dbReference type="SUPFAM" id="SSF52743">
    <property type="entry name" value="Subtilisin-like"/>
    <property type="match status" value="1"/>
</dbReference>
<dbReference type="PANTHER" id="PTHR43399">
    <property type="entry name" value="SUBTILISIN-RELATED"/>
    <property type="match status" value="1"/>
</dbReference>
<dbReference type="PRINTS" id="PR00723">
    <property type="entry name" value="SUBTILISIN"/>
</dbReference>
<dbReference type="PANTHER" id="PTHR43399:SF4">
    <property type="entry name" value="CELL WALL-ASSOCIATED PROTEASE"/>
    <property type="match status" value="1"/>
</dbReference>
<organism evidence="9 10">
    <name type="scientific">Actinoplanes hulinensis</name>
    <dbReference type="NCBI Taxonomy" id="1144547"/>
    <lineage>
        <taxon>Bacteria</taxon>
        <taxon>Bacillati</taxon>
        <taxon>Actinomycetota</taxon>
        <taxon>Actinomycetes</taxon>
        <taxon>Micromonosporales</taxon>
        <taxon>Micromonosporaceae</taxon>
        <taxon>Actinoplanes</taxon>
    </lineage>
</organism>
<evidence type="ECO:0000256" key="6">
    <source>
        <dbReference type="RuleBase" id="RU003355"/>
    </source>
</evidence>
<dbReference type="Pfam" id="PF00082">
    <property type="entry name" value="Peptidase_S8"/>
    <property type="match status" value="1"/>
</dbReference>
<evidence type="ECO:0000256" key="1">
    <source>
        <dbReference type="ARBA" id="ARBA00011073"/>
    </source>
</evidence>
<dbReference type="InterPro" id="IPR000209">
    <property type="entry name" value="Peptidase_S8/S53_dom"/>
</dbReference>
<dbReference type="PROSITE" id="PS00138">
    <property type="entry name" value="SUBTILASE_SER"/>
    <property type="match status" value="1"/>
</dbReference>
<evidence type="ECO:0000313" key="9">
    <source>
        <dbReference type="EMBL" id="MBW6438777.1"/>
    </source>
</evidence>
<gene>
    <name evidence="9" type="ORF">KZ829_34120</name>
</gene>
<dbReference type="InterPro" id="IPR006311">
    <property type="entry name" value="TAT_signal"/>
</dbReference>
<accession>A0ABS7BCZ5</accession>